<dbReference type="KEGG" id="cqu:CpipJ_CPIJ010946"/>
<reference evidence="2" key="1">
    <citation type="submission" date="2007-03" db="EMBL/GenBank/DDBJ databases">
        <title>Annotation of Culex pipiens quinquefasciatus.</title>
        <authorList>
            <consortium name="The Broad Institute Genome Sequencing Platform"/>
            <person name="Atkinson P.W."/>
            <person name="Hemingway J."/>
            <person name="Christensen B.M."/>
            <person name="Higgs S."/>
            <person name="Kodira C."/>
            <person name="Hannick L."/>
            <person name="Megy K."/>
            <person name="O'Leary S."/>
            <person name="Pearson M."/>
            <person name="Haas B.J."/>
            <person name="Mauceli E."/>
            <person name="Wortman J.R."/>
            <person name="Lee N.H."/>
            <person name="Guigo R."/>
            <person name="Stanke M."/>
            <person name="Alvarado L."/>
            <person name="Amedeo P."/>
            <person name="Antoine C.H."/>
            <person name="Arensburger P."/>
            <person name="Bidwell S.L."/>
            <person name="Crawford M."/>
            <person name="Camaro F."/>
            <person name="Devon K."/>
            <person name="Engels R."/>
            <person name="Hammond M."/>
            <person name="Howarth C."/>
            <person name="Koehrsen M."/>
            <person name="Lawson D."/>
            <person name="Montgomery P."/>
            <person name="Nene V."/>
            <person name="Nusbaum C."/>
            <person name="Puiu D."/>
            <person name="Romero-Severson J."/>
            <person name="Severson D.W."/>
            <person name="Shumway M."/>
            <person name="Sisk P."/>
            <person name="Stolte C."/>
            <person name="Zeng Q."/>
            <person name="Eisenstadt E."/>
            <person name="Fraser-Liggett C."/>
            <person name="Strausberg R."/>
            <person name="Galagan J."/>
            <person name="Birren B."/>
            <person name="Collins F.H."/>
        </authorList>
    </citation>
    <scope>NUCLEOTIDE SEQUENCE [LARGE SCALE GENOMIC DNA]</scope>
    <source>
        <strain evidence="2">JHB</strain>
    </source>
</reference>
<accession>B0WU50</accession>
<evidence type="ECO:0000313" key="4">
    <source>
        <dbReference type="Proteomes" id="UP000002320"/>
    </source>
</evidence>
<protein>
    <submittedName>
        <fullName evidence="2 3">Uncharacterized protein</fullName>
    </submittedName>
</protein>
<name>B0WU50_CULQU</name>
<organism>
    <name type="scientific">Culex quinquefasciatus</name>
    <name type="common">Southern house mosquito</name>
    <name type="synonym">Culex pungens</name>
    <dbReference type="NCBI Taxonomy" id="7176"/>
    <lineage>
        <taxon>Eukaryota</taxon>
        <taxon>Metazoa</taxon>
        <taxon>Ecdysozoa</taxon>
        <taxon>Arthropoda</taxon>
        <taxon>Hexapoda</taxon>
        <taxon>Insecta</taxon>
        <taxon>Pterygota</taxon>
        <taxon>Neoptera</taxon>
        <taxon>Endopterygota</taxon>
        <taxon>Diptera</taxon>
        <taxon>Nematocera</taxon>
        <taxon>Culicoidea</taxon>
        <taxon>Culicidae</taxon>
        <taxon>Culicinae</taxon>
        <taxon>Culicini</taxon>
        <taxon>Culex</taxon>
        <taxon>Culex</taxon>
    </lineage>
</organism>
<evidence type="ECO:0000313" key="3">
    <source>
        <dbReference type="EnsemblMetazoa" id="CPIJ010946-PA"/>
    </source>
</evidence>
<keyword evidence="1" id="KW-1133">Transmembrane helix</keyword>
<keyword evidence="1" id="KW-0812">Transmembrane</keyword>
<evidence type="ECO:0000256" key="1">
    <source>
        <dbReference type="SAM" id="Phobius"/>
    </source>
</evidence>
<keyword evidence="4" id="KW-1185">Reference proteome</keyword>
<feature type="transmembrane region" description="Helical" evidence="1">
    <location>
        <begin position="47"/>
        <end position="71"/>
    </location>
</feature>
<dbReference type="InParanoid" id="B0WU50"/>
<dbReference type="VEuPathDB" id="VectorBase:CQUJHB016844"/>
<dbReference type="HOGENOM" id="CLU_2308754_0_0_1"/>
<dbReference type="OrthoDB" id="6415790at2759"/>
<dbReference type="VEuPathDB" id="VectorBase:CPIJ010946"/>
<sequence length="100" mass="10872">MRPDVEVVQGRLWRVLDDNPNLATESTGRKIPGIKKPANEPAMGGNIAILFILCLLQGIPIGLAEAIPMMLQNRGDSYKQQVRVGGWAGDASYLDGVDIR</sequence>
<dbReference type="Proteomes" id="UP000002320">
    <property type="component" value="Unassembled WGS sequence"/>
</dbReference>
<dbReference type="EMBL" id="DS232100">
    <property type="protein sequence ID" value="EDS34769.1"/>
    <property type="molecule type" value="Genomic_DNA"/>
</dbReference>
<dbReference type="AlphaFoldDB" id="B0WU50"/>
<dbReference type="EnsemblMetazoa" id="CPIJ010946-RA">
    <property type="protein sequence ID" value="CPIJ010946-PA"/>
    <property type="gene ID" value="CPIJ010946"/>
</dbReference>
<gene>
    <name evidence="3" type="primary">6043236</name>
    <name evidence="2" type="ORF">CpipJ_CPIJ010946</name>
</gene>
<proteinExistence type="predicted"/>
<keyword evidence="1" id="KW-0472">Membrane</keyword>
<evidence type="ECO:0000313" key="2">
    <source>
        <dbReference type="EMBL" id="EDS34769.1"/>
    </source>
</evidence>
<reference evidence="3" key="2">
    <citation type="submission" date="2020-05" db="UniProtKB">
        <authorList>
            <consortium name="EnsemblMetazoa"/>
        </authorList>
    </citation>
    <scope>IDENTIFICATION</scope>
    <source>
        <strain evidence="3">JHB</strain>
    </source>
</reference>